<feature type="transmembrane region" description="Helical" evidence="7">
    <location>
        <begin position="156"/>
        <end position="174"/>
    </location>
</feature>
<feature type="transmembrane region" description="Helical" evidence="7">
    <location>
        <begin position="91"/>
        <end position="109"/>
    </location>
</feature>
<dbReference type="InterPro" id="IPR050616">
    <property type="entry name" value="CPA3_Na-H_Antiporter_A"/>
</dbReference>
<proteinExistence type="predicted"/>
<evidence type="ECO:0000313" key="10">
    <source>
        <dbReference type="EMBL" id="HDQ98798.1"/>
    </source>
</evidence>
<dbReference type="Proteomes" id="UP000885672">
    <property type="component" value="Unassembled WGS sequence"/>
</dbReference>
<dbReference type="AlphaFoldDB" id="A0A7V0XE94"/>
<dbReference type="GO" id="GO:0005886">
    <property type="term" value="C:plasma membrane"/>
    <property type="evidence" value="ECO:0007669"/>
    <property type="project" value="UniProtKB-SubCell"/>
</dbReference>
<evidence type="ECO:0000256" key="6">
    <source>
        <dbReference type="ARBA" id="ARBA00023136"/>
    </source>
</evidence>
<evidence type="ECO:0000256" key="2">
    <source>
        <dbReference type="ARBA" id="ARBA00022448"/>
    </source>
</evidence>
<keyword evidence="6 7" id="KW-0472">Membrane</keyword>
<protein>
    <submittedName>
        <fullName evidence="10">DUF4040 domain-containing protein</fullName>
    </submittedName>
</protein>
<comment type="subcellular location">
    <subcellularLocation>
        <location evidence="1">Cell membrane</location>
        <topology evidence="1">Multi-pass membrane protein</topology>
    </subcellularLocation>
</comment>
<dbReference type="Pfam" id="PF20501">
    <property type="entry name" value="MbhE"/>
    <property type="match status" value="1"/>
</dbReference>
<dbReference type="PANTHER" id="PTHR43373:SF1">
    <property type="entry name" value="NA(+)_H(+) ANTIPORTER SUBUNIT A"/>
    <property type="match status" value="1"/>
</dbReference>
<feature type="transmembrane region" description="Helical" evidence="7">
    <location>
        <begin position="28"/>
        <end position="45"/>
    </location>
</feature>
<dbReference type="Gene3D" id="1.20.120.1200">
    <property type="entry name" value="NADH-ubiquinone/plastoquinone oxidoreductase chain 6, subunit NuoJ"/>
    <property type="match status" value="1"/>
</dbReference>
<dbReference type="EMBL" id="DSBX01000020">
    <property type="protein sequence ID" value="HDQ98798.1"/>
    <property type="molecule type" value="Genomic_DNA"/>
</dbReference>
<organism evidence="10">
    <name type="scientific">candidate division WOR-3 bacterium</name>
    <dbReference type="NCBI Taxonomy" id="2052148"/>
    <lineage>
        <taxon>Bacteria</taxon>
        <taxon>Bacteria division WOR-3</taxon>
    </lineage>
</organism>
<feature type="transmembrane region" description="Helical" evidence="7">
    <location>
        <begin position="52"/>
        <end position="71"/>
    </location>
</feature>
<accession>A0A7V0XE94</accession>
<evidence type="ECO:0000256" key="7">
    <source>
        <dbReference type="SAM" id="Phobius"/>
    </source>
</evidence>
<keyword evidence="2" id="KW-0813">Transport</keyword>
<evidence type="ECO:0000259" key="9">
    <source>
        <dbReference type="Pfam" id="PF20501"/>
    </source>
</evidence>
<dbReference type="InterPro" id="IPR025383">
    <property type="entry name" value="MrpA_C/MbhD"/>
</dbReference>
<feature type="domain" description="MrpA C-terminal/MbhE" evidence="9">
    <location>
        <begin position="122"/>
        <end position="172"/>
    </location>
</feature>
<evidence type="ECO:0000256" key="3">
    <source>
        <dbReference type="ARBA" id="ARBA00022475"/>
    </source>
</evidence>
<evidence type="ECO:0000256" key="1">
    <source>
        <dbReference type="ARBA" id="ARBA00004651"/>
    </source>
</evidence>
<dbReference type="InterPro" id="IPR042106">
    <property type="entry name" value="Nuo/plastoQ_OxRdtase_6_NuoJ"/>
</dbReference>
<dbReference type="Pfam" id="PF13244">
    <property type="entry name" value="MbhD"/>
    <property type="match status" value="1"/>
</dbReference>
<gene>
    <name evidence="10" type="ORF">ENN51_00725</name>
</gene>
<dbReference type="PANTHER" id="PTHR43373">
    <property type="entry name" value="NA(+)/H(+) ANTIPORTER SUBUNIT"/>
    <property type="match status" value="1"/>
</dbReference>
<dbReference type="InterPro" id="IPR046806">
    <property type="entry name" value="MrpA_C/MbhE"/>
</dbReference>
<keyword evidence="3" id="KW-1003">Cell membrane</keyword>
<feature type="domain" description="MrpA C-terminal/MbhD" evidence="8">
    <location>
        <begin position="10"/>
        <end position="72"/>
    </location>
</feature>
<evidence type="ECO:0000256" key="5">
    <source>
        <dbReference type="ARBA" id="ARBA00022989"/>
    </source>
</evidence>
<sequence length="184" mass="19599">MIELYVVLFGMLAAAVLAIEVKDLLAAAVAMGMVGFSVAIVFILVHAPDLAIVQIVVEILAVVLFAAVILRTTHVDSTVQLRITPRMIFPAVMYGGFVVMFLVLLAHVLPELPRFGEPLMRVAGDYIAIGLRETGAANLVAAVILDFRAWDTLGEVVVLFTAVVGVLTVVRQVGYRSKPGGGGQ</sequence>
<evidence type="ECO:0000259" key="8">
    <source>
        <dbReference type="Pfam" id="PF13244"/>
    </source>
</evidence>
<keyword evidence="5 7" id="KW-1133">Transmembrane helix</keyword>
<reference evidence="10" key="1">
    <citation type="journal article" date="2020" name="mSystems">
        <title>Genome- and Community-Level Interaction Insights into Carbon Utilization and Element Cycling Functions of Hydrothermarchaeota in Hydrothermal Sediment.</title>
        <authorList>
            <person name="Zhou Z."/>
            <person name="Liu Y."/>
            <person name="Xu W."/>
            <person name="Pan J."/>
            <person name="Luo Z.H."/>
            <person name="Li M."/>
        </authorList>
    </citation>
    <scope>NUCLEOTIDE SEQUENCE [LARGE SCALE GENOMIC DNA]</scope>
    <source>
        <strain evidence="10">SpSt-1182</strain>
    </source>
</reference>
<comment type="caution">
    <text evidence="10">The sequence shown here is derived from an EMBL/GenBank/DDBJ whole genome shotgun (WGS) entry which is preliminary data.</text>
</comment>
<name>A0A7V0XE94_UNCW3</name>
<evidence type="ECO:0000256" key="4">
    <source>
        <dbReference type="ARBA" id="ARBA00022692"/>
    </source>
</evidence>
<keyword evidence="4 7" id="KW-0812">Transmembrane</keyword>